<evidence type="ECO:0008006" key="3">
    <source>
        <dbReference type="Google" id="ProtNLM"/>
    </source>
</evidence>
<reference evidence="1 2" key="1">
    <citation type="submission" date="2019-11" db="EMBL/GenBank/DDBJ databases">
        <title>Characterization of Elizabethkingia argenteiflava sp. nov., isolated from inner surface of Soybean Pods.</title>
        <authorList>
            <person name="Mo S."/>
        </authorList>
    </citation>
    <scope>NUCLEOTIDE SEQUENCE [LARGE SCALE GENOMIC DNA]</scope>
    <source>
        <strain evidence="1 2">YB22</strain>
    </source>
</reference>
<dbReference type="EMBL" id="JAAABJ010000372">
    <property type="protein sequence ID" value="NAW50652.1"/>
    <property type="molecule type" value="Genomic_DNA"/>
</dbReference>
<sequence>MKRILFFYFLLLSIISFGQQNEYFKEVKQLYDDYQLKIDHEFKHQYALIKIPEEKVKLEAEYRYLIYQLNKVRNYVYLGVLIRTKNQEQLSLIKKSISEIKELAIDKQNDQQAEFPGGMERLKKIIEESFYFNAFVDPQTTLKSITTFVVEKDGSISHVESEGENAIFNRQTEICLYLLPEKFIPAQSQGKAVRSLFKLPITMKFE</sequence>
<organism evidence="1 2">
    <name type="scientific">Elizabethkingia argenteiflava</name>
    <dbReference type="NCBI Taxonomy" id="2681556"/>
    <lineage>
        <taxon>Bacteria</taxon>
        <taxon>Pseudomonadati</taxon>
        <taxon>Bacteroidota</taxon>
        <taxon>Flavobacteriia</taxon>
        <taxon>Flavobacteriales</taxon>
        <taxon>Weeksellaceae</taxon>
        <taxon>Elizabethkingia</taxon>
    </lineage>
</organism>
<name>A0A845PR29_9FLAO</name>
<evidence type="ECO:0000313" key="2">
    <source>
        <dbReference type="Proteomes" id="UP000553459"/>
    </source>
</evidence>
<dbReference type="AlphaFoldDB" id="A0A845PR29"/>
<comment type="caution">
    <text evidence="1">The sequence shown here is derived from an EMBL/GenBank/DDBJ whole genome shotgun (WGS) entry which is preliminary data.</text>
</comment>
<protein>
    <recommendedName>
        <fullName evidence="3">TonB C-terminal domain-containing protein</fullName>
    </recommendedName>
</protein>
<dbReference type="RefSeq" id="WP_166518976.1">
    <property type="nucleotide sequence ID" value="NZ_JAAABJ010000372.1"/>
</dbReference>
<evidence type="ECO:0000313" key="1">
    <source>
        <dbReference type="EMBL" id="NAW50652.1"/>
    </source>
</evidence>
<gene>
    <name evidence="1" type="ORF">GNY06_04365</name>
</gene>
<accession>A0A845PR29</accession>
<keyword evidence="2" id="KW-1185">Reference proteome</keyword>
<dbReference type="Proteomes" id="UP000553459">
    <property type="component" value="Unassembled WGS sequence"/>
</dbReference>
<proteinExistence type="predicted"/>